<evidence type="ECO:0000256" key="2">
    <source>
        <dbReference type="ARBA" id="ARBA00022801"/>
    </source>
</evidence>
<comment type="similarity">
    <text evidence="1">Belongs to the LovG family.</text>
</comment>
<dbReference type="PANTHER" id="PTHR48070">
    <property type="entry name" value="ESTERASE OVCA2"/>
    <property type="match status" value="1"/>
</dbReference>
<dbReference type="AlphaFoldDB" id="A0A2V1DR21"/>
<evidence type="ECO:0000256" key="1">
    <source>
        <dbReference type="ARBA" id="ARBA00005863"/>
    </source>
</evidence>
<dbReference type="PANTHER" id="PTHR48070:SF3">
    <property type="entry name" value="ESTERASE DBAE-RELATED"/>
    <property type="match status" value="1"/>
</dbReference>
<gene>
    <name evidence="4" type="ORF">DM02DRAFT_493913</name>
</gene>
<keyword evidence="5" id="KW-1185">Reference proteome</keyword>
<dbReference type="InterPro" id="IPR029058">
    <property type="entry name" value="AB_hydrolase_fold"/>
</dbReference>
<feature type="non-terminal residue" evidence="4">
    <location>
        <position position="255"/>
    </location>
</feature>
<dbReference type="SUPFAM" id="SSF53474">
    <property type="entry name" value="alpha/beta-Hydrolases"/>
    <property type="match status" value="1"/>
</dbReference>
<organism evidence="4 5">
    <name type="scientific">Periconia macrospinosa</name>
    <dbReference type="NCBI Taxonomy" id="97972"/>
    <lineage>
        <taxon>Eukaryota</taxon>
        <taxon>Fungi</taxon>
        <taxon>Dikarya</taxon>
        <taxon>Ascomycota</taxon>
        <taxon>Pezizomycotina</taxon>
        <taxon>Dothideomycetes</taxon>
        <taxon>Pleosporomycetidae</taxon>
        <taxon>Pleosporales</taxon>
        <taxon>Massarineae</taxon>
        <taxon>Periconiaceae</taxon>
        <taxon>Periconia</taxon>
    </lineage>
</organism>
<evidence type="ECO:0000313" key="4">
    <source>
        <dbReference type="EMBL" id="PVH99759.1"/>
    </source>
</evidence>
<dbReference type="InterPro" id="IPR005645">
    <property type="entry name" value="FSH-like_dom"/>
</dbReference>
<dbReference type="GO" id="GO:0005737">
    <property type="term" value="C:cytoplasm"/>
    <property type="evidence" value="ECO:0007669"/>
    <property type="project" value="TreeGrafter"/>
</dbReference>
<name>A0A2V1DR21_9PLEO</name>
<sequence length="255" mass="27535">PTLLTLHGSGSSSLIHTIQLARLTRLLKPYFTLTSLNAPFATPAGPGVLPFFEGCGPYASWLPPTHATISASQMRTGTSANVLAPEVEKLVRDAVDEVRGKGGKVVGLVGFSQGSRVLAGLLKAKEIKDTLRDSFSYLRDIDFALVVCGSFPPPLLPSSLIPYLDTPSSLSSANAATPGTGVPPTSPIYETKIQTPTLHVQGKLDEWEWAGQMMITRCYDAERSEVLKLDIGHHYPVKPEDSQKVVAWVLRVWEG</sequence>
<reference evidence="4 5" key="1">
    <citation type="journal article" date="2018" name="Sci. Rep.">
        <title>Comparative genomics provides insights into the lifestyle and reveals functional heterogeneity of dark septate endophytic fungi.</title>
        <authorList>
            <person name="Knapp D.G."/>
            <person name="Nemeth J.B."/>
            <person name="Barry K."/>
            <person name="Hainaut M."/>
            <person name="Henrissat B."/>
            <person name="Johnson J."/>
            <person name="Kuo A."/>
            <person name="Lim J.H.P."/>
            <person name="Lipzen A."/>
            <person name="Nolan M."/>
            <person name="Ohm R.A."/>
            <person name="Tamas L."/>
            <person name="Grigoriev I.V."/>
            <person name="Spatafora J.W."/>
            <person name="Nagy L.G."/>
            <person name="Kovacs G.M."/>
        </authorList>
    </citation>
    <scope>NUCLEOTIDE SEQUENCE [LARGE SCALE GENOMIC DNA]</scope>
    <source>
        <strain evidence="4 5">DSE2036</strain>
    </source>
</reference>
<dbReference type="OrthoDB" id="414698at2759"/>
<dbReference type="GO" id="GO:0016787">
    <property type="term" value="F:hydrolase activity"/>
    <property type="evidence" value="ECO:0007669"/>
    <property type="project" value="UniProtKB-KW"/>
</dbReference>
<dbReference type="STRING" id="97972.A0A2V1DR21"/>
<dbReference type="GO" id="GO:0005634">
    <property type="term" value="C:nucleus"/>
    <property type="evidence" value="ECO:0007669"/>
    <property type="project" value="TreeGrafter"/>
</dbReference>
<dbReference type="Gene3D" id="3.40.50.1820">
    <property type="entry name" value="alpha/beta hydrolase"/>
    <property type="match status" value="1"/>
</dbReference>
<feature type="non-terminal residue" evidence="4">
    <location>
        <position position="1"/>
    </location>
</feature>
<dbReference type="Pfam" id="PF03959">
    <property type="entry name" value="FSH1"/>
    <property type="match status" value="1"/>
</dbReference>
<dbReference type="EMBL" id="KZ805385">
    <property type="protein sequence ID" value="PVH99759.1"/>
    <property type="molecule type" value="Genomic_DNA"/>
</dbReference>
<accession>A0A2V1DR21</accession>
<dbReference type="GO" id="GO:0044550">
    <property type="term" value="P:secondary metabolite biosynthetic process"/>
    <property type="evidence" value="ECO:0007669"/>
    <property type="project" value="TreeGrafter"/>
</dbReference>
<protein>
    <recommendedName>
        <fullName evidence="3">Serine hydrolase domain-containing protein</fullName>
    </recommendedName>
</protein>
<evidence type="ECO:0000259" key="3">
    <source>
        <dbReference type="Pfam" id="PF03959"/>
    </source>
</evidence>
<dbReference type="Proteomes" id="UP000244855">
    <property type="component" value="Unassembled WGS sequence"/>
</dbReference>
<evidence type="ECO:0000313" key="5">
    <source>
        <dbReference type="Proteomes" id="UP000244855"/>
    </source>
</evidence>
<feature type="domain" description="Serine hydrolase" evidence="3">
    <location>
        <begin position="2"/>
        <end position="243"/>
    </location>
</feature>
<dbReference type="InterPro" id="IPR050593">
    <property type="entry name" value="LovG"/>
</dbReference>
<keyword evidence="2" id="KW-0378">Hydrolase</keyword>
<proteinExistence type="inferred from homology"/>